<sequence length="271" mass="29283">MLIVIEGLLSVDNALAIAAMANHLPEKQKYLALKLGIIGAYLFRGICMFFAAWIIENPWLKICGAAYLVYLMSEHFTGAGDEDNDGNKDSPNQRGLWATVIGIELMDLSLSVDNVVAAVAIDPRLWVVCTGVFIGILALRFVAGACIKLLEKFPILADTAFVLIGYVGGILVFELLSDPTTSFQVFEGPVHVGPARKFVGIVLILGISILYAKVPAVQVALKPLFKALHVPMKIIAMTVGLILKVIFLPFTLIMSLFKSKAVAETTPPPAM</sequence>
<feature type="transmembrane region" description="Helical" evidence="6">
    <location>
        <begin position="30"/>
        <end position="55"/>
    </location>
</feature>
<protein>
    <submittedName>
        <fullName evidence="7">DUF475 domain-containing protein</fullName>
    </submittedName>
</protein>
<evidence type="ECO:0000256" key="3">
    <source>
        <dbReference type="ARBA" id="ARBA00022692"/>
    </source>
</evidence>
<keyword evidence="3 6" id="KW-0812">Transmembrane</keyword>
<name>A0ABP9NS86_9BACT</name>
<dbReference type="InterPro" id="IPR005496">
    <property type="entry name" value="Integral_membrane_TerC"/>
</dbReference>
<dbReference type="Proteomes" id="UP001499852">
    <property type="component" value="Unassembled WGS sequence"/>
</dbReference>
<comment type="caution">
    <text evidence="7">The sequence shown here is derived from an EMBL/GenBank/DDBJ whole genome shotgun (WGS) entry which is preliminary data.</text>
</comment>
<dbReference type="Pfam" id="PF03741">
    <property type="entry name" value="TerC"/>
    <property type="match status" value="1"/>
</dbReference>
<feature type="transmembrane region" description="Helical" evidence="6">
    <location>
        <begin position="195"/>
        <end position="214"/>
    </location>
</feature>
<feature type="transmembrane region" description="Helical" evidence="6">
    <location>
        <begin position="125"/>
        <end position="143"/>
    </location>
</feature>
<keyword evidence="8" id="KW-1185">Reference proteome</keyword>
<feature type="transmembrane region" description="Helical" evidence="6">
    <location>
        <begin position="234"/>
        <end position="257"/>
    </location>
</feature>
<reference evidence="8" key="1">
    <citation type="journal article" date="2019" name="Int. J. Syst. Evol. Microbiol.">
        <title>The Global Catalogue of Microorganisms (GCM) 10K type strain sequencing project: providing services to taxonomists for standard genome sequencing and annotation.</title>
        <authorList>
            <consortium name="The Broad Institute Genomics Platform"/>
            <consortium name="The Broad Institute Genome Sequencing Center for Infectious Disease"/>
            <person name="Wu L."/>
            <person name="Ma J."/>
        </authorList>
    </citation>
    <scope>NUCLEOTIDE SEQUENCE [LARGE SCALE GENOMIC DNA]</scope>
    <source>
        <strain evidence="8">JCM 18053</strain>
    </source>
</reference>
<evidence type="ECO:0000256" key="2">
    <source>
        <dbReference type="ARBA" id="ARBA00007511"/>
    </source>
</evidence>
<dbReference type="NCBIfam" id="TIGR03716">
    <property type="entry name" value="R_switched_YkoY"/>
    <property type="match status" value="1"/>
</dbReference>
<evidence type="ECO:0000256" key="5">
    <source>
        <dbReference type="ARBA" id="ARBA00023136"/>
    </source>
</evidence>
<proteinExistence type="inferred from homology"/>
<dbReference type="PANTHER" id="PTHR30238">
    <property type="entry name" value="MEMBRANE BOUND PREDICTED REDOX MODULATOR"/>
    <property type="match status" value="1"/>
</dbReference>
<dbReference type="InterPro" id="IPR022493">
    <property type="entry name" value="CHP03716_TM_YkoY"/>
</dbReference>
<dbReference type="PANTHER" id="PTHR30238:SF4">
    <property type="entry name" value="SLL1022 PROTEIN"/>
    <property type="match status" value="1"/>
</dbReference>
<evidence type="ECO:0000313" key="7">
    <source>
        <dbReference type="EMBL" id="GAA5132801.1"/>
    </source>
</evidence>
<gene>
    <name evidence="7" type="ORF">GCM10023213_01520</name>
</gene>
<dbReference type="EMBL" id="BAABIA010000001">
    <property type="protein sequence ID" value="GAA5132801.1"/>
    <property type="molecule type" value="Genomic_DNA"/>
</dbReference>
<keyword evidence="4 6" id="KW-1133">Transmembrane helix</keyword>
<organism evidence="7 8">
    <name type="scientific">Prosthecobacter algae</name>
    <dbReference type="NCBI Taxonomy" id="1144682"/>
    <lineage>
        <taxon>Bacteria</taxon>
        <taxon>Pseudomonadati</taxon>
        <taxon>Verrucomicrobiota</taxon>
        <taxon>Verrucomicrobiia</taxon>
        <taxon>Verrucomicrobiales</taxon>
        <taxon>Verrucomicrobiaceae</taxon>
        <taxon>Prosthecobacter</taxon>
    </lineage>
</organism>
<evidence type="ECO:0000256" key="1">
    <source>
        <dbReference type="ARBA" id="ARBA00004141"/>
    </source>
</evidence>
<comment type="subcellular location">
    <subcellularLocation>
        <location evidence="1">Membrane</location>
        <topology evidence="1">Multi-pass membrane protein</topology>
    </subcellularLocation>
</comment>
<comment type="similarity">
    <text evidence="2">Belongs to the TerC family.</text>
</comment>
<evidence type="ECO:0000313" key="8">
    <source>
        <dbReference type="Proteomes" id="UP001499852"/>
    </source>
</evidence>
<feature type="transmembrane region" description="Helical" evidence="6">
    <location>
        <begin position="155"/>
        <end position="175"/>
    </location>
</feature>
<keyword evidence="5 6" id="KW-0472">Membrane</keyword>
<accession>A0ABP9NS86</accession>
<evidence type="ECO:0000256" key="4">
    <source>
        <dbReference type="ARBA" id="ARBA00022989"/>
    </source>
</evidence>
<evidence type="ECO:0000256" key="6">
    <source>
        <dbReference type="SAM" id="Phobius"/>
    </source>
</evidence>